<accession>A0A3M0L4R5</accession>
<evidence type="ECO:0000313" key="2">
    <source>
        <dbReference type="EMBL" id="RMC20263.1"/>
    </source>
</evidence>
<dbReference type="Gene3D" id="3.60.10.10">
    <property type="entry name" value="Endonuclease/exonuclease/phosphatase"/>
    <property type="match status" value="1"/>
</dbReference>
<dbReference type="OrthoDB" id="416454at2759"/>
<dbReference type="AlphaFoldDB" id="A0A3M0L4R5"/>
<gene>
    <name evidence="2" type="ORF">DUI87_01109</name>
</gene>
<comment type="caution">
    <text evidence="2">The sequence shown here is derived from an EMBL/GenBank/DDBJ whole genome shotgun (WGS) entry which is preliminary data.</text>
</comment>
<dbReference type="Pfam" id="PF03372">
    <property type="entry name" value="Exo_endo_phos"/>
    <property type="match status" value="1"/>
</dbReference>
<proteinExistence type="predicted"/>
<dbReference type="InterPro" id="IPR036691">
    <property type="entry name" value="Endo/exonu/phosph_ase_sf"/>
</dbReference>
<dbReference type="PANTHER" id="PTHR33332">
    <property type="entry name" value="REVERSE TRANSCRIPTASE DOMAIN-CONTAINING PROTEIN"/>
    <property type="match status" value="1"/>
</dbReference>
<evidence type="ECO:0000259" key="1">
    <source>
        <dbReference type="Pfam" id="PF03372"/>
    </source>
</evidence>
<dbReference type="EMBL" id="QRBI01000093">
    <property type="protein sequence ID" value="RMC20263.1"/>
    <property type="molecule type" value="Genomic_DNA"/>
</dbReference>
<dbReference type="InterPro" id="IPR005135">
    <property type="entry name" value="Endo/exonuclease/phosphatase"/>
</dbReference>
<feature type="domain" description="Endonuclease/exonuclease/phosphatase" evidence="1">
    <location>
        <begin position="31"/>
        <end position="117"/>
    </location>
</feature>
<keyword evidence="3" id="KW-1185">Reference proteome</keyword>
<dbReference type="SUPFAM" id="SSF56219">
    <property type="entry name" value="DNase I-like"/>
    <property type="match status" value="1"/>
</dbReference>
<dbReference type="Proteomes" id="UP000269221">
    <property type="component" value="Unassembled WGS sequence"/>
</dbReference>
<reference evidence="2 3" key="1">
    <citation type="submission" date="2018-07" db="EMBL/GenBank/DDBJ databases">
        <title>A high quality draft genome assembly of the barn swallow (H. rustica rustica).</title>
        <authorList>
            <person name="Formenti G."/>
            <person name="Chiara M."/>
            <person name="Poveda L."/>
            <person name="Francoijs K.-J."/>
            <person name="Bonisoli-Alquati A."/>
            <person name="Canova L."/>
            <person name="Gianfranceschi L."/>
            <person name="Horner D.S."/>
            <person name="Saino N."/>
        </authorList>
    </citation>
    <scope>NUCLEOTIDE SEQUENCE [LARGE SCALE GENOMIC DNA]</scope>
    <source>
        <strain evidence="2">Chelidonia</strain>
        <tissue evidence="2">Blood</tissue>
    </source>
</reference>
<protein>
    <recommendedName>
        <fullName evidence="1">Endonuclease/exonuclease/phosphatase domain-containing protein</fullName>
    </recommendedName>
</protein>
<evidence type="ECO:0000313" key="3">
    <source>
        <dbReference type="Proteomes" id="UP000269221"/>
    </source>
</evidence>
<name>A0A3M0L4R5_HIRRU</name>
<organism evidence="2 3">
    <name type="scientific">Hirundo rustica rustica</name>
    <dbReference type="NCBI Taxonomy" id="333673"/>
    <lineage>
        <taxon>Eukaryota</taxon>
        <taxon>Metazoa</taxon>
        <taxon>Chordata</taxon>
        <taxon>Craniata</taxon>
        <taxon>Vertebrata</taxon>
        <taxon>Euteleostomi</taxon>
        <taxon>Archelosauria</taxon>
        <taxon>Archosauria</taxon>
        <taxon>Dinosauria</taxon>
        <taxon>Saurischia</taxon>
        <taxon>Theropoda</taxon>
        <taxon>Coelurosauria</taxon>
        <taxon>Aves</taxon>
        <taxon>Neognathae</taxon>
        <taxon>Neoaves</taxon>
        <taxon>Telluraves</taxon>
        <taxon>Australaves</taxon>
        <taxon>Passeriformes</taxon>
        <taxon>Sylvioidea</taxon>
        <taxon>Hirundinidae</taxon>
        <taxon>Hirundo</taxon>
    </lineage>
</organism>
<dbReference type="GO" id="GO:0003824">
    <property type="term" value="F:catalytic activity"/>
    <property type="evidence" value="ECO:0007669"/>
    <property type="project" value="InterPro"/>
</dbReference>
<sequence>MRLASPEMSLRVVSHSQGVKSAAQLKCVYTTAHSMNNKHEELKAIVHQESYDMVAITEIWWDDSHDCSAAMDGYKLFRRGRCGRRGGGVALYIRESLDAIELEVNDNKVGFLWLRIRGKANKADILVGVCYRPPNQDEEVDNLFYKQVTRLVDARKAVDVVYLDFSKAFDTVSHSILLNKMAAHGLDRCTLCWVKNWLDGWAQRVVVNGVASSWRPVTSDVPKGILELLTCPAGAGYLSFKPRQRFNKTECQILQFGQNNPLQHYSLATEWLDSSEAEREMGVLIDGRLNMRQQCVQVAKKANGILACIRNSVARRTTEVIFSMYLALMRPYLEYCV</sequence>